<feature type="transmembrane region" description="Helical" evidence="6">
    <location>
        <begin position="85"/>
        <end position="107"/>
    </location>
</feature>
<comment type="subcellular location">
    <subcellularLocation>
        <location evidence="1">Membrane</location>
        <topology evidence="1">Multi-pass membrane protein</topology>
    </subcellularLocation>
</comment>
<evidence type="ECO:0000313" key="7">
    <source>
        <dbReference type="EMBL" id="MBA4613912.1"/>
    </source>
</evidence>
<dbReference type="GO" id="GO:0005886">
    <property type="term" value="C:plasma membrane"/>
    <property type="evidence" value="ECO:0007669"/>
    <property type="project" value="UniProtKB-ARBA"/>
</dbReference>
<dbReference type="EMBL" id="JACEON010000029">
    <property type="protein sequence ID" value="MBA4613912.1"/>
    <property type="molecule type" value="Genomic_DNA"/>
</dbReference>
<evidence type="ECO:0000256" key="2">
    <source>
        <dbReference type="ARBA" id="ARBA00008564"/>
    </source>
</evidence>
<dbReference type="Pfam" id="PF02361">
    <property type="entry name" value="CbiQ"/>
    <property type="match status" value="1"/>
</dbReference>
<dbReference type="AlphaFoldDB" id="A0A838XTY2"/>
<feature type="transmembrane region" description="Helical" evidence="6">
    <location>
        <begin position="58"/>
        <end position="78"/>
    </location>
</feature>
<keyword evidence="5 6" id="KW-0472">Membrane</keyword>
<keyword evidence="3 6" id="KW-0812">Transmembrane</keyword>
<dbReference type="InterPro" id="IPR003339">
    <property type="entry name" value="ABC/ECF_trnsptr_transmembrane"/>
</dbReference>
<name>A0A838XTY2_9HYPH</name>
<proteinExistence type="inferred from homology"/>
<reference evidence="7 8" key="1">
    <citation type="submission" date="2020-07" db="EMBL/GenBank/DDBJ databases">
        <authorList>
            <person name="Li M."/>
        </authorList>
    </citation>
    <scope>NUCLEOTIDE SEQUENCE [LARGE SCALE GENOMIC DNA]</scope>
    <source>
        <strain evidence="7 8">DSM 23284</strain>
    </source>
</reference>
<evidence type="ECO:0000256" key="5">
    <source>
        <dbReference type="ARBA" id="ARBA00023136"/>
    </source>
</evidence>
<reference evidence="7 8" key="2">
    <citation type="submission" date="2020-08" db="EMBL/GenBank/DDBJ databases">
        <title>Stappia taiwanensis sp. nov., isolated from a coastal thermal spring.</title>
        <authorList>
            <person name="Kampfer P."/>
        </authorList>
    </citation>
    <scope>NUCLEOTIDE SEQUENCE [LARGE SCALE GENOMIC DNA]</scope>
    <source>
        <strain evidence="7 8">DSM 23284</strain>
    </source>
</reference>
<feature type="transmembrane region" description="Helical" evidence="6">
    <location>
        <begin position="21"/>
        <end position="52"/>
    </location>
</feature>
<evidence type="ECO:0000256" key="1">
    <source>
        <dbReference type="ARBA" id="ARBA00004141"/>
    </source>
</evidence>
<evidence type="ECO:0000313" key="8">
    <source>
        <dbReference type="Proteomes" id="UP000559404"/>
    </source>
</evidence>
<comment type="caution">
    <text evidence="7">The sequence shown here is derived from an EMBL/GenBank/DDBJ whole genome shotgun (WGS) entry which is preliminary data.</text>
</comment>
<evidence type="ECO:0000256" key="4">
    <source>
        <dbReference type="ARBA" id="ARBA00022989"/>
    </source>
</evidence>
<gene>
    <name evidence="7" type="ORF">H1W37_19820</name>
</gene>
<keyword evidence="4 6" id="KW-1133">Transmembrane helix</keyword>
<evidence type="ECO:0000256" key="6">
    <source>
        <dbReference type="SAM" id="Phobius"/>
    </source>
</evidence>
<protein>
    <submittedName>
        <fullName evidence="7">Energy-coupling factor transporter transmembrane protein EcfT</fullName>
    </submittedName>
</protein>
<dbReference type="RefSeq" id="WP_181762107.1">
    <property type="nucleotide sequence ID" value="NZ_BMCR01000013.1"/>
</dbReference>
<comment type="similarity">
    <text evidence="2">Belongs to the CbiQ family.</text>
</comment>
<organism evidence="7 8">
    <name type="scientific">Stappia taiwanensis</name>
    <dbReference type="NCBI Taxonomy" id="992267"/>
    <lineage>
        <taxon>Bacteria</taxon>
        <taxon>Pseudomonadati</taxon>
        <taxon>Pseudomonadota</taxon>
        <taxon>Alphaproteobacteria</taxon>
        <taxon>Hyphomicrobiales</taxon>
        <taxon>Stappiaceae</taxon>
        <taxon>Stappia</taxon>
    </lineage>
</organism>
<sequence>MTGVYLEGRSWLHRLPAWIKLVSLAAMSMLLFPVTDLGLLLGALAVTLGIYASLGRSALAALTALRPVFLLLVCLLLFHLALGSLASGLVMLLRLVCLVLLASVVSLTTRLDDMIDALAPVLRPAELLGLSRRRLALAIALVLRFAPQLAGAGRQLGEAYRARTGRGGGLRLVAPLALQALNTADHVAEAIAARGGVDPLAGDPAPLTRRPE</sequence>
<dbReference type="Proteomes" id="UP000559404">
    <property type="component" value="Unassembled WGS sequence"/>
</dbReference>
<accession>A0A838XTY2</accession>
<keyword evidence="8" id="KW-1185">Reference proteome</keyword>
<evidence type="ECO:0000256" key="3">
    <source>
        <dbReference type="ARBA" id="ARBA00022692"/>
    </source>
</evidence>